<sequence length="66" mass="8031">MSRTWKRLEEEIEATVMPEEYRYKKVWILCNDCNYTTEVYFHIIGQKCSHCNSYNTRKISRPVIPQ</sequence>
<evidence type="ECO:0000313" key="1">
    <source>
        <dbReference type="EMBL" id="KAI4311198.1"/>
    </source>
</evidence>
<protein>
    <submittedName>
        <fullName evidence="1">Uncharacterized protein</fullName>
    </submittedName>
</protein>
<reference evidence="2" key="1">
    <citation type="journal article" date="2023" name="Front. Plant Sci.">
        <title>Chromosomal-level genome assembly of Melastoma candidum provides insights into trichome evolution.</title>
        <authorList>
            <person name="Zhong Y."/>
            <person name="Wu W."/>
            <person name="Sun C."/>
            <person name="Zou P."/>
            <person name="Liu Y."/>
            <person name="Dai S."/>
            <person name="Zhou R."/>
        </authorList>
    </citation>
    <scope>NUCLEOTIDE SEQUENCE [LARGE SCALE GENOMIC DNA]</scope>
</reference>
<evidence type="ECO:0000313" key="2">
    <source>
        <dbReference type="Proteomes" id="UP001057402"/>
    </source>
</evidence>
<keyword evidence="2" id="KW-1185">Reference proteome</keyword>
<dbReference type="Proteomes" id="UP001057402">
    <property type="component" value="Chromosome 11"/>
</dbReference>
<gene>
    <name evidence="1" type="ORF">MLD38_036111</name>
</gene>
<name>A0ACB9LJK9_9MYRT</name>
<comment type="caution">
    <text evidence="1">The sequence shown here is derived from an EMBL/GenBank/DDBJ whole genome shotgun (WGS) entry which is preliminary data.</text>
</comment>
<organism evidence="1 2">
    <name type="scientific">Melastoma candidum</name>
    <dbReference type="NCBI Taxonomy" id="119954"/>
    <lineage>
        <taxon>Eukaryota</taxon>
        <taxon>Viridiplantae</taxon>
        <taxon>Streptophyta</taxon>
        <taxon>Embryophyta</taxon>
        <taxon>Tracheophyta</taxon>
        <taxon>Spermatophyta</taxon>
        <taxon>Magnoliopsida</taxon>
        <taxon>eudicotyledons</taxon>
        <taxon>Gunneridae</taxon>
        <taxon>Pentapetalae</taxon>
        <taxon>rosids</taxon>
        <taxon>malvids</taxon>
        <taxon>Myrtales</taxon>
        <taxon>Melastomataceae</taxon>
        <taxon>Melastomatoideae</taxon>
        <taxon>Melastomateae</taxon>
        <taxon>Melastoma</taxon>
    </lineage>
</organism>
<proteinExistence type="predicted"/>
<dbReference type="EMBL" id="CM042890">
    <property type="protein sequence ID" value="KAI4311198.1"/>
    <property type="molecule type" value="Genomic_DNA"/>
</dbReference>
<accession>A0ACB9LJK9</accession>